<reference evidence="3 4" key="1">
    <citation type="journal article" date="2019" name="Int. J. Syst. Evol. Microbiol.">
        <title>The Global Catalogue of Microorganisms (GCM) 10K type strain sequencing project: providing services to taxonomists for standard genome sequencing and annotation.</title>
        <authorList>
            <consortium name="The Broad Institute Genomics Platform"/>
            <consortium name="The Broad Institute Genome Sequencing Center for Infectious Disease"/>
            <person name="Wu L."/>
            <person name="Ma J."/>
        </authorList>
    </citation>
    <scope>NUCLEOTIDE SEQUENCE [LARGE SCALE GENOMIC DNA]</scope>
    <source>
        <strain evidence="3 4">NBRC 111368</strain>
    </source>
</reference>
<comment type="caution">
    <text evidence="3">The sequence shown here is derived from an EMBL/GenBank/DDBJ whole genome shotgun (WGS) entry which is preliminary data.</text>
</comment>
<dbReference type="InterPro" id="IPR055745">
    <property type="entry name" value="DUF7321"/>
</dbReference>
<sequence length="168" mass="18882">MVAQSAVALLTSETGVATLALLAITASFPFYIYGAWVMLDADTRSWSVLTYHLKFIVVGLTLNTVPVVGWMMPRLPNQFGGLAVLHAVLGLQAYAMLVFALTGIVRIFQAKHRANLYRDPDPDADLDELHEQMPHWRRRLRVGVFGYVLFWIGAYGLGVLRYLLRYVL</sequence>
<keyword evidence="1" id="KW-0812">Transmembrane</keyword>
<keyword evidence="1" id="KW-1133">Transmembrane helix</keyword>
<dbReference type="AlphaFoldDB" id="A0ABD5S4Z9"/>
<keyword evidence="4" id="KW-1185">Reference proteome</keyword>
<evidence type="ECO:0000313" key="4">
    <source>
        <dbReference type="Proteomes" id="UP001596328"/>
    </source>
</evidence>
<feature type="transmembrane region" description="Helical" evidence="1">
    <location>
        <begin position="142"/>
        <end position="164"/>
    </location>
</feature>
<gene>
    <name evidence="3" type="ORF">ACFQE1_17345</name>
</gene>
<feature type="domain" description="DUF7321" evidence="2">
    <location>
        <begin position="14"/>
        <end position="167"/>
    </location>
</feature>
<protein>
    <recommendedName>
        <fullName evidence="2">DUF7321 domain-containing protein</fullName>
    </recommendedName>
</protein>
<feature type="transmembrane region" description="Helical" evidence="1">
    <location>
        <begin position="84"/>
        <end position="108"/>
    </location>
</feature>
<dbReference type="Proteomes" id="UP001596328">
    <property type="component" value="Unassembled WGS sequence"/>
</dbReference>
<name>A0ABD5S4Z9_9EURY</name>
<accession>A0ABD5S4Z9</accession>
<keyword evidence="1" id="KW-0472">Membrane</keyword>
<evidence type="ECO:0000313" key="3">
    <source>
        <dbReference type="EMBL" id="MFC6726097.1"/>
    </source>
</evidence>
<feature type="transmembrane region" description="Helical" evidence="1">
    <location>
        <begin position="51"/>
        <end position="72"/>
    </location>
</feature>
<evidence type="ECO:0000256" key="1">
    <source>
        <dbReference type="SAM" id="Phobius"/>
    </source>
</evidence>
<proteinExistence type="predicted"/>
<dbReference type="EMBL" id="JBHSWU010000886">
    <property type="protein sequence ID" value="MFC6726097.1"/>
    <property type="molecule type" value="Genomic_DNA"/>
</dbReference>
<evidence type="ECO:0000259" key="2">
    <source>
        <dbReference type="Pfam" id="PF24007"/>
    </source>
</evidence>
<feature type="transmembrane region" description="Helical" evidence="1">
    <location>
        <begin position="16"/>
        <end position="39"/>
    </location>
</feature>
<dbReference type="Pfam" id="PF24007">
    <property type="entry name" value="DUF7321"/>
    <property type="match status" value="1"/>
</dbReference>
<organism evidence="3 4">
    <name type="scientific">Halobium palmae</name>
    <dbReference type="NCBI Taxonomy" id="1776492"/>
    <lineage>
        <taxon>Archaea</taxon>
        <taxon>Methanobacteriati</taxon>
        <taxon>Methanobacteriota</taxon>
        <taxon>Stenosarchaea group</taxon>
        <taxon>Halobacteria</taxon>
        <taxon>Halobacteriales</taxon>
        <taxon>Haloferacaceae</taxon>
        <taxon>Halobium</taxon>
    </lineage>
</organism>